<gene>
    <name evidence="10" type="ORF">Psuf_088130</name>
</gene>
<reference evidence="10 11" key="2">
    <citation type="submission" date="2020-03" db="EMBL/GenBank/DDBJ databases">
        <authorList>
            <person name="Ichikawa N."/>
            <person name="Kimura A."/>
            <person name="Kitahashi Y."/>
            <person name="Uohara A."/>
        </authorList>
    </citation>
    <scope>NUCLEOTIDE SEQUENCE [LARGE SCALE GENOMIC DNA]</scope>
    <source>
        <strain evidence="10 11">NBRC 105367</strain>
    </source>
</reference>
<keyword evidence="4" id="KW-1003">Cell membrane</keyword>
<feature type="transmembrane region" description="Helical" evidence="8">
    <location>
        <begin position="286"/>
        <end position="304"/>
    </location>
</feature>
<dbReference type="PANTHER" id="PTHR30472:SF24">
    <property type="entry name" value="FERRIC ENTEROBACTIN TRANSPORT SYSTEM PERMEASE PROTEIN FEPG"/>
    <property type="match status" value="1"/>
</dbReference>
<feature type="transmembrane region" description="Helical" evidence="8">
    <location>
        <begin position="249"/>
        <end position="274"/>
    </location>
</feature>
<feature type="signal peptide" evidence="9">
    <location>
        <begin position="1"/>
        <end position="36"/>
    </location>
</feature>
<dbReference type="Gene3D" id="1.10.3470.10">
    <property type="entry name" value="ABC transporter involved in vitamin B12 uptake, BtuC"/>
    <property type="match status" value="1"/>
</dbReference>
<dbReference type="AlphaFoldDB" id="A0A6F8YZ88"/>
<feature type="transmembrane region" description="Helical" evidence="8">
    <location>
        <begin position="316"/>
        <end position="335"/>
    </location>
</feature>
<evidence type="ECO:0000256" key="3">
    <source>
        <dbReference type="ARBA" id="ARBA00022448"/>
    </source>
</evidence>
<keyword evidence="9" id="KW-0732">Signal</keyword>
<evidence type="ECO:0000256" key="8">
    <source>
        <dbReference type="SAM" id="Phobius"/>
    </source>
</evidence>
<keyword evidence="5 8" id="KW-0812">Transmembrane</keyword>
<dbReference type="PANTHER" id="PTHR30472">
    <property type="entry name" value="FERRIC ENTEROBACTIN TRANSPORT SYSTEM PERMEASE PROTEIN"/>
    <property type="match status" value="1"/>
</dbReference>
<dbReference type="GO" id="GO:0022857">
    <property type="term" value="F:transmembrane transporter activity"/>
    <property type="evidence" value="ECO:0007669"/>
    <property type="project" value="InterPro"/>
</dbReference>
<evidence type="ECO:0000313" key="10">
    <source>
        <dbReference type="EMBL" id="BCB91500.1"/>
    </source>
</evidence>
<evidence type="ECO:0000256" key="2">
    <source>
        <dbReference type="ARBA" id="ARBA00007935"/>
    </source>
</evidence>
<keyword evidence="7 8" id="KW-0472">Membrane</keyword>
<evidence type="ECO:0000256" key="5">
    <source>
        <dbReference type="ARBA" id="ARBA00022692"/>
    </source>
</evidence>
<comment type="similarity">
    <text evidence="2">Belongs to the binding-protein-dependent transport system permease family. FecCD subfamily.</text>
</comment>
<evidence type="ECO:0000256" key="1">
    <source>
        <dbReference type="ARBA" id="ARBA00004651"/>
    </source>
</evidence>
<feature type="transmembrane region" description="Helical" evidence="8">
    <location>
        <begin position="105"/>
        <end position="123"/>
    </location>
</feature>
<dbReference type="GO" id="GO:0033214">
    <property type="term" value="P:siderophore-iron import into cell"/>
    <property type="evidence" value="ECO:0007669"/>
    <property type="project" value="TreeGrafter"/>
</dbReference>
<keyword evidence="3" id="KW-0813">Transport</keyword>
<name>A0A6F8YZ88_9ACTN</name>
<proteinExistence type="inferred from homology"/>
<feature type="transmembrane region" description="Helical" evidence="8">
    <location>
        <begin position="75"/>
        <end position="93"/>
    </location>
</feature>
<evidence type="ECO:0000256" key="4">
    <source>
        <dbReference type="ARBA" id="ARBA00022475"/>
    </source>
</evidence>
<dbReference type="InterPro" id="IPR037294">
    <property type="entry name" value="ABC_BtuC-like"/>
</dbReference>
<dbReference type="EMBL" id="AP022871">
    <property type="protein sequence ID" value="BCB91500.1"/>
    <property type="molecule type" value="Genomic_DNA"/>
</dbReference>
<feature type="chain" id="PRO_5039211690" evidence="9">
    <location>
        <begin position="37"/>
        <end position="344"/>
    </location>
</feature>
<evidence type="ECO:0000313" key="11">
    <source>
        <dbReference type="Proteomes" id="UP000503011"/>
    </source>
</evidence>
<dbReference type="CDD" id="cd06550">
    <property type="entry name" value="TM_ABC_iron-siderophores_like"/>
    <property type="match status" value="1"/>
</dbReference>
<dbReference type="GO" id="GO:0005886">
    <property type="term" value="C:plasma membrane"/>
    <property type="evidence" value="ECO:0007669"/>
    <property type="project" value="UniProtKB-SubCell"/>
</dbReference>
<protein>
    <submittedName>
        <fullName evidence="10">ABC transporter permease</fullName>
    </submittedName>
</protein>
<comment type="subcellular location">
    <subcellularLocation>
        <location evidence="1">Cell membrane</location>
        <topology evidence="1">Multi-pass membrane protein</topology>
    </subcellularLocation>
</comment>
<feature type="transmembrane region" description="Helical" evidence="8">
    <location>
        <begin position="159"/>
        <end position="178"/>
    </location>
</feature>
<keyword evidence="6 8" id="KW-1133">Transmembrane helix</keyword>
<keyword evidence="11" id="KW-1185">Reference proteome</keyword>
<evidence type="ECO:0000256" key="9">
    <source>
        <dbReference type="SAM" id="SignalP"/>
    </source>
</evidence>
<dbReference type="Pfam" id="PF01032">
    <property type="entry name" value="FecCD"/>
    <property type="match status" value="1"/>
</dbReference>
<dbReference type="Proteomes" id="UP000503011">
    <property type="component" value="Chromosome"/>
</dbReference>
<evidence type="ECO:0000256" key="6">
    <source>
        <dbReference type="ARBA" id="ARBA00022989"/>
    </source>
</evidence>
<feature type="transmembrane region" description="Helical" evidence="8">
    <location>
        <begin position="129"/>
        <end position="147"/>
    </location>
</feature>
<organism evidence="10 11">
    <name type="scientific">Phytohabitans suffuscus</name>
    <dbReference type="NCBI Taxonomy" id="624315"/>
    <lineage>
        <taxon>Bacteria</taxon>
        <taxon>Bacillati</taxon>
        <taxon>Actinomycetota</taxon>
        <taxon>Actinomycetes</taxon>
        <taxon>Micromonosporales</taxon>
        <taxon>Micromonosporaceae</taxon>
    </lineage>
</organism>
<sequence>MKAVVRTRGDRIALRLQPRMLTVCAALALTAAGVGAVTMTTGDYPVPLLDVLRAIAGQGPPGTDFIVMTLRMPRLLTGILVGFALGVSGAVMQRLSGNPLGSPDVIGFTNGSAAGAVVVILLFDGGMYQVAAGAVGGGLGTLALVYGIAFRRTLSGMRLILIGIGLAAMFLALTNYLIARASLDDAIAAQVWLIGSLNGRRWDHVRPLALAMAVLLPFVLHYGRKLAMLEMGDDTARALGVPVARTRGVLILAAVALSAVATAAAGPIAFVALAAPQLARRLTRSAGPGLMAAGLMGALLLAACDLATQRLFSTTPLPVGLATSAVGGVYLAWLLTHEWRRIRA</sequence>
<dbReference type="SUPFAM" id="SSF81345">
    <property type="entry name" value="ABC transporter involved in vitamin B12 uptake, BtuC"/>
    <property type="match status" value="1"/>
</dbReference>
<reference evidence="10 11" key="1">
    <citation type="submission" date="2020-03" db="EMBL/GenBank/DDBJ databases">
        <title>Whole genome shotgun sequence of Phytohabitans suffuscus NBRC 105367.</title>
        <authorList>
            <person name="Komaki H."/>
            <person name="Tamura T."/>
        </authorList>
    </citation>
    <scope>NUCLEOTIDE SEQUENCE [LARGE SCALE GENOMIC DNA]</scope>
    <source>
        <strain evidence="10 11">NBRC 105367</strain>
    </source>
</reference>
<dbReference type="InterPro" id="IPR000522">
    <property type="entry name" value="ABC_transptr_permease_BtuC"/>
</dbReference>
<dbReference type="KEGG" id="psuu:Psuf_088130"/>
<evidence type="ECO:0000256" key="7">
    <source>
        <dbReference type="ARBA" id="ARBA00023136"/>
    </source>
</evidence>
<accession>A0A6F8YZ88</accession>